<reference evidence="1 2" key="1">
    <citation type="submission" date="2024-09" db="EMBL/GenBank/DDBJ databases">
        <authorList>
            <person name="Sun Q."/>
            <person name="Mori K."/>
        </authorList>
    </citation>
    <scope>NUCLEOTIDE SEQUENCE [LARGE SCALE GENOMIC DNA]</scope>
    <source>
        <strain evidence="1 2">CCM 7957</strain>
    </source>
</reference>
<dbReference type="EMBL" id="JBHLWV010000006">
    <property type="protein sequence ID" value="MFC0313552.1"/>
    <property type="molecule type" value="Genomic_DNA"/>
</dbReference>
<evidence type="ECO:0008006" key="3">
    <source>
        <dbReference type="Google" id="ProtNLM"/>
    </source>
</evidence>
<evidence type="ECO:0000313" key="2">
    <source>
        <dbReference type="Proteomes" id="UP001589783"/>
    </source>
</evidence>
<name>A0ABV6H4N3_9ACTN</name>
<keyword evidence="2" id="KW-1185">Reference proteome</keyword>
<dbReference type="Proteomes" id="UP001589783">
    <property type="component" value="Unassembled WGS sequence"/>
</dbReference>
<comment type="caution">
    <text evidence="1">The sequence shown here is derived from an EMBL/GenBank/DDBJ whole genome shotgun (WGS) entry which is preliminary data.</text>
</comment>
<accession>A0ABV6H4N3</accession>
<protein>
    <recommendedName>
        <fullName evidence="3">AbiEi antitoxin C-terminal domain-containing protein</fullName>
    </recommendedName>
</protein>
<sequence length="228" mass="24590">MTAVLDRYDQVMVDDQAWSALRAASRESFGVVSTEQAADFGVTVDALVDAALADQVWKTPDGLWVIEDVGIFHIEDWAAAWLAIDLHTPISQRRTNPESIISHQSAAMIRNLGTITTDFLIVTSPHTLTAAPAIIRHTVGEVGLHGQDWDLVDGLPVASPARIVADLAAADGVDGSHLGTVLATIVDEQLLTVDEVGELLRPHLHRWSQHPELGPGYVIDLLVNSAYG</sequence>
<proteinExistence type="predicted"/>
<evidence type="ECO:0000313" key="1">
    <source>
        <dbReference type="EMBL" id="MFC0313552.1"/>
    </source>
</evidence>
<dbReference type="RefSeq" id="WP_382359942.1">
    <property type="nucleotide sequence ID" value="NZ_JBHLWV010000006.1"/>
</dbReference>
<gene>
    <name evidence="1" type="ORF">ACFFJD_01630</name>
</gene>
<organism evidence="1 2">
    <name type="scientific">Gordonia phosphorivorans</name>
    <dbReference type="NCBI Taxonomy" id="1056982"/>
    <lineage>
        <taxon>Bacteria</taxon>
        <taxon>Bacillati</taxon>
        <taxon>Actinomycetota</taxon>
        <taxon>Actinomycetes</taxon>
        <taxon>Mycobacteriales</taxon>
        <taxon>Gordoniaceae</taxon>
        <taxon>Gordonia</taxon>
    </lineage>
</organism>